<dbReference type="Gene3D" id="1.10.260.40">
    <property type="entry name" value="lambda repressor-like DNA-binding domains"/>
    <property type="match status" value="1"/>
</dbReference>
<dbReference type="PANTHER" id="PTHR46558">
    <property type="entry name" value="TRACRIPTIONAL REGULATORY PROTEIN-RELATED-RELATED"/>
    <property type="match status" value="1"/>
</dbReference>
<evidence type="ECO:0000259" key="2">
    <source>
        <dbReference type="PROSITE" id="PS50943"/>
    </source>
</evidence>
<sequence length="118" mass="13397">MRMLMDTVKKKLGYMVRSERERRGLSQSRLAEQAGVSTRTISDIETCNGNPELATLIPIAQFLNISIDAAVQDERKEPDTTTYQIMKELQNCSEDERQIALRTLRGLLSALKEKDPLN</sequence>
<dbReference type="CDD" id="cd00093">
    <property type="entry name" value="HTH_XRE"/>
    <property type="match status" value="1"/>
</dbReference>
<dbReference type="InterPro" id="IPR010982">
    <property type="entry name" value="Lambda_DNA-bd_dom_sf"/>
</dbReference>
<feature type="domain" description="HTH cro/C1-type" evidence="2">
    <location>
        <begin position="16"/>
        <end position="70"/>
    </location>
</feature>
<dbReference type="InterPro" id="IPR001387">
    <property type="entry name" value="Cro/C1-type_HTH"/>
</dbReference>
<evidence type="ECO:0000313" key="4">
    <source>
        <dbReference type="Proteomes" id="UP000004410"/>
    </source>
</evidence>
<dbReference type="EMBL" id="AAYG02000011">
    <property type="protein sequence ID" value="EDN78081.1"/>
    <property type="molecule type" value="Genomic_DNA"/>
</dbReference>
<dbReference type="PANTHER" id="PTHR46558:SF4">
    <property type="entry name" value="DNA-BIDING PHAGE PROTEIN"/>
    <property type="match status" value="1"/>
</dbReference>
<dbReference type="Pfam" id="PF01381">
    <property type="entry name" value="HTH_3"/>
    <property type="match status" value="1"/>
</dbReference>
<evidence type="ECO:0000313" key="3">
    <source>
        <dbReference type="EMBL" id="EDN78081.1"/>
    </source>
</evidence>
<dbReference type="eggNOG" id="COG1396">
    <property type="taxonomic scope" value="Bacteria"/>
</dbReference>
<protein>
    <submittedName>
        <fullName evidence="3">DNA-binding helix-turn-helix protein</fullName>
    </submittedName>
</protein>
<dbReference type="SMART" id="SM00530">
    <property type="entry name" value="HTH_XRE"/>
    <property type="match status" value="1"/>
</dbReference>
<accession>A7B1F9</accession>
<dbReference type="GO" id="GO:0003677">
    <property type="term" value="F:DNA binding"/>
    <property type="evidence" value="ECO:0007669"/>
    <property type="project" value="UniProtKB-KW"/>
</dbReference>
<dbReference type="SUPFAM" id="SSF47413">
    <property type="entry name" value="lambda repressor-like DNA-binding domains"/>
    <property type="match status" value="1"/>
</dbReference>
<dbReference type="PROSITE" id="PS50943">
    <property type="entry name" value="HTH_CROC1"/>
    <property type="match status" value="1"/>
</dbReference>
<dbReference type="PaxDb" id="411470-RUMGNA_01385"/>
<reference evidence="3 4" key="1">
    <citation type="submission" date="2007-04" db="EMBL/GenBank/DDBJ databases">
        <authorList>
            <person name="Fulton L."/>
            <person name="Clifton S."/>
            <person name="Fulton B."/>
            <person name="Xu J."/>
            <person name="Minx P."/>
            <person name="Pepin K.H."/>
            <person name="Johnson M."/>
            <person name="Thiruvilangam P."/>
            <person name="Bhonagiri V."/>
            <person name="Nash W.E."/>
            <person name="Mardis E.R."/>
            <person name="Wilson R.K."/>
        </authorList>
    </citation>
    <scope>NUCLEOTIDE SEQUENCE [LARGE SCALE GENOMIC DNA]</scope>
    <source>
        <strain evidence="3 4">ATCC 29149</strain>
    </source>
</reference>
<name>A7B1F9_MEDG7</name>
<dbReference type="AlphaFoldDB" id="A7B1F9"/>
<proteinExistence type="predicted"/>
<keyword evidence="1 3" id="KW-0238">DNA-binding</keyword>
<gene>
    <name evidence="3" type="ORF">RUMGNA_01385</name>
</gene>
<organism evidence="3 4">
    <name type="scientific">Mediterraneibacter gnavus (strain ATCC 29149 / DSM 114966 / JCM 6515 / VPI C7-9)</name>
    <name type="common">Ruminococcus gnavus</name>
    <dbReference type="NCBI Taxonomy" id="411470"/>
    <lineage>
        <taxon>Bacteria</taxon>
        <taxon>Bacillati</taxon>
        <taxon>Bacillota</taxon>
        <taxon>Clostridia</taxon>
        <taxon>Lachnospirales</taxon>
        <taxon>Lachnospiraceae</taxon>
        <taxon>Mediterraneibacter</taxon>
    </lineage>
</organism>
<reference evidence="3 4" key="2">
    <citation type="submission" date="2007-06" db="EMBL/GenBank/DDBJ databases">
        <title>Draft genome sequence of Ruminococcus gnavus (ATCC 29149).</title>
        <authorList>
            <person name="Sudarsanam P."/>
            <person name="Ley R."/>
            <person name="Guruge J."/>
            <person name="Turnbaugh P.J."/>
            <person name="Mahowald M."/>
            <person name="Liep D."/>
            <person name="Gordon J."/>
        </authorList>
    </citation>
    <scope>NUCLEOTIDE SEQUENCE [LARGE SCALE GENOMIC DNA]</scope>
    <source>
        <strain evidence="3 4">ATCC 29149</strain>
    </source>
</reference>
<dbReference type="Proteomes" id="UP000004410">
    <property type="component" value="Unassembled WGS sequence"/>
</dbReference>
<comment type="caution">
    <text evidence="3">The sequence shown here is derived from an EMBL/GenBank/DDBJ whole genome shotgun (WGS) entry which is preliminary data.</text>
</comment>
<evidence type="ECO:0000256" key="1">
    <source>
        <dbReference type="ARBA" id="ARBA00023125"/>
    </source>
</evidence>